<dbReference type="OrthoDB" id="648861at2759"/>
<dbReference type="InterPro" id="IPR036259">
    <property type="entry name" value="MFS_trans_sf"/>
</dbReference>
<evidence type="ECO:0000256" key="2">
    <source>
        <dbReference type="ARBA" id="ARBA00006279"/>
    </source>
</evidence>
<comment type="similarity">
    <text evidence="2 7">Belongs to the ferroportin (FP) (TC 2.A.100) family. SLC40A subfamily.</text>
</comment>
<evidence type="ECO:0000256" key="1">
    <source>
        <dbReference type="ARBA" id="ARBA00004141"/>
    </source>
</evidence>
<evidence type="ECO:0000313" key="9">
    <source>
        <dbReference type="Proteomes" id="UP000038040"/>
    </source>
</evidence>
<keyword evidence="7" id="KW-0406">Ion transport</keyword>
<evidence type="ECO:0000313" key="11">
    <source>
        <dbReference type="WBParaSite" id="DME_0000460701-mRNA-1"/>
    </source>
</evidence>
<dbReference type="PANTHER" id="PTHR11660:SF57">
    <property type="entry name" value="SOLUTE CARRIER FAMILY 40 MEMBER"/>
    <property type="match status" value="1"/>
</dbReference>
<dbReference type="Proteomes" id="UP000274756">
    <property type="component" value="Unassembled WGS sequence"/>
</dbReference>
<feature type="transmembrane region" description="Helical" evidence="7">
    <location>
        <begin position="410"/>
        <end position="431"/>
    </location>
</feature>
<keyword evidence="4 7" id="KW-0812">Transmembrane</keyword>
<feature type="transmembrane region" description="Helical" evidence="7">
    <location>
        <begin position="160"/>
        <end position="184"/>
    </location>
</feature>
<dbReference type="Pfam" id="PF06963">
    <property type="entry name" value="FPN1"/>
    <property type="match status" value="2"/>
</dbReference>
<dbReference type="InterPro" id="IPR009716">
    <property type="entry name" value="Ferroportin-1"/>
</dbReference>
<organism evidence="9 11">
    <name type="scientific">Dracunculus medinensis</name>
    <name type="common">Guinea worm</name>
    <dbReference type="NCBI Taxonomy" id="318479"/>
    <lineage>
        <taxon>Eukaryota</taxon>
        <taxon>Metazoa</taxon>
        <taxon>Ecdysozoa</taxon>
        <taxon>Nematoda</taxon>
        <taxon>Chromadorea</taxon>
        <taxon>Rhabditida</taxon>
        <taxon>Spirurina</taxon>
        <taxon>Dracunculoidea</taxon>
        <taxon>Dracunculidae</taxon>
        <taxon>Dracunculus</taxon>
    </lineage>
</organism>
<comment type="subcellular location">
    <subcellularLocation>
        <location evidence="1 7">Membrane</location>
        <topology evidence="1 7">Multi-pass membrane protein</topology>
    </subcellularLocation>
</comment>
<dbReference type="PANTHER" id="PTHR11660">
    <property type="entry name" value="SOLUTE CARRIER FAMILY 40 MEMBER"/>
    <property type="match status" value="1"/>
</dbReference>
<evidence type="ECO:0000313" key="8">
    <source>
        <dbReference type="EMBL" id="VDN58517.1"/>
    </source>
</evidence>
<evidence type="ECO:0000256" key="4">
    <source>
        <dbReference type="ARBA" id="ARBA00022692"/>
    </source>
</evidence>
<evidence type="ECO:0000313" key="10">
    <source>
        <dbReference type="Proteomes" id="UP000274756"/>
    </source>
</evidence>
<evidence type="ECO:0000256" key="5">
    <source>
        <dbReference type="ARBA" id="ARBA00022989"/>
    </source>
</evidence>
<dbReference type="GO" id="GO:0005381">
    <property type="term" value="F:iron ion transmembrane transporter activity"/>
    <property type="evidence" value="ECO:0007669"/>
    <property type="project" value="UniProtKB-UniRule"/>
</dbReference>
<feature type="transmembrane region" description="Helical" evidence="7">
    <location>
        <begin position="219"/>
        <end position="243"/>
    </location>
</feature>
<keyword evidence="3 7" id="KW-0813">Transport</keyword>
<dbReference type="GO" id="GO:0016020">
    <property type="term" value="C:membrane"/>
    <property type="evidence" value="ECO:0007669"/>
    <property type="project" value="UniProtKB-SubCell"/>
</dbReference>
<comment type="function">
    <text evidence="7">May be involved in iron transport and iron homeostasis.</text>
</comment>
<keyword evidence="10" id="KW-1185">Reference proteome</keyword>
<evidence type="ECO:0000256" key="6">
    <source>
        <dbReference type="ARBA" id="ARBA00023136"/>
    </source>
</evidence>
<accession>A0A0N4UBM0</accession>
<gene>
    <name evidence="8" type="ORF">DME_LOCUS8490</name>
</gene>
<reference evidence="11" key="1">
    <citation type="submission" date="2017-02" db="UniProtKB">
        <authorList>
            <consortium name="WormBaseParasite"/>
        </authorList>
    </citation>
    <scope>IDENTIFICATION</scope>
</reference>
<dbReference type="WBParaSite" id="DME_0000460701-mRNA-1">
    <property type="protein sequence ID" value="DME_0000460701-mRNA-1"/>
    <property type="gene ID" value="DME_0000460701"/>
</dbReference>
<dbReference type="Proteomes" id="UP000038040">
    <property type="component" value="Unplaced"/>
</dbReference>
<evidence type="ECO:0000256" key="7">
    <source>
        <dbReference type="RuleBase" id="RU365065"/>
    </source>
</evidence>
<feature type="transmembrane region" description="Helical" evidence="7">
    <location>
        <begin position="287"/>
        <end position="305"/>
    </location>
</feature>
<evidence type="ECO:0000256" key="3">
    <source>
        <dbReference type="ARBA" id="ARBA00022448"/>
    </source>
</evidence>
<feature type="transmembrane region" description="Helical" evidence="7">
    <location>
        <begin position="370"/>
        <end position="390"/>
    </location>
</feature>
<feature type="transmembrane region" description="Helical" evidence="7">
    <location>
        <begin position="96"/>
        <end position="118"/>
    </location>
</feature>
<dbReference type="EMBL" id="UYYG01001169">
    <property type="protein sequence ID" value="VDN58517.1"/>
    <property type="molecule type" value="Genomic_DNA"/>
</dbReference>
<feature type="transmembrane region" description="Helical" evidence="7">
    <location>
        <begin position="50"/>
        <end position="76"/>
    </location>
</feature>
<keyword evidence="5 7" id="KW-1133">Transmembrane helix</keyword>
<protein>
    <recommendedName>
        <fullName evidence="7">Solute carrier family 40 member</fullName>
    </recommendedName>
</protein>
<dbReference type="STRING" id="318479.A0A0N4UBM0"/>
<reference evidence="8 10" key="2">
    <citation type="submission" date="2018-11" db="EMBL/GenBank/DDBJ databases">
        <authorList>
            <consortium name="Pathogen Informatics"/>
        </authorList>
    </citation>
    <scope>NUCLEOTIDE SEQUENCE [LARGE SCALE GENOMIC DNA]</scope>
</reference>
<dbReference type="SUPFAM" id="SSF103473">
    <property type="entry name" value="MFS general substrate transporter"/>
    <property type="match status" value="1"/>
</dbReference>
<proteinExistence type="inferred from homology"/>
<comment type="caution">
    <text evidence="7">Lacks conserved residue(s) required for the propagation of feature annotation.</text>
</comment>
<keyword evidence="6 7" id="KW-0472">Membrane</keyword>
<dbReference type="AlphaFoldDB" id="A0A0N4UBM0"/>
<feature type="transmembrane region" description="Helical" evidence="7">
    <location>
        <begin position="255"/>
        <end position="275"/>
    </location>
</feature>
<feature type="transmembrane region" description="Helical" evidence="7">
    <location>
        <begin position="437"/>
        <end position="457"/>
    </location>
</feature>
<name>A0A0N4UBM0_DRAME</name>
<sequence>MLSLWLNEGDRLWSFAIILIMEHIGGIRLVSIDQLVEEIIIMILNEKYFIGMLILLTINNLSLIISASTLAICILIKETEMQQPFKIISTAYSLKYFFYIICLILAILTCSMSCLASGMQKNILTKDWIVVLAQKDNLPLSETNATMKTIDLSSSVISPFIAGLIINKIGYLIACFIFIIYNLFDENELFLSVKKSLAMNKWGLKTIRRNFVLYRRQPIFSAAFGLTLLYMTVLGFDGIAVGYGKSQGLPEMWLGILRSIGSIFGILGAIVYVALENFIGVRRTGLIGFLAQQFALYICILSIWLPGSPFDPVKYFRDITANIWWEKFKNSFKISYNQNGFNQSSTISTWLLPSNKNIEWSSWTVNGHSIISVSTLLIGIAISRFGLYMVDLSVTQIMQEKIPERHRGTVFGVQESIAHFFSVIKDLLVIILPDPMIFGLLIILSVTFVVSGALSYVQ</sequence>